<evidence type="ECO:0000313" key="3">
    <source>
        <dbReference type="Proteomes" id="UP000521922"/>
    </source>
</evidence>
<reference evidence="2 3" key="1">
    <citation type="submission" date="2020-07" db="EMBL/GenBank/DDBJ databases">
        <title>Sequencing the genomes of 1000 actinobacteria strains.</title>
        <authorList>
            <person name="Klenk H.-P."/>
        </authorList>
    </citation>
    <scope>NUCLEOTIDE SEQUENCE [LARGE SCALE GENOMIC DNA]</scope>
    <source>
        <strain evidence="2 3">DSM 7487</strain>
    </source>
</reference>
<comment type="caution">
    <text evidence="2">The sequence shown here is derived from an EMBL/GenBank/DDBJ whole genome shotgun (WGS) entry which is preliminary data.</text>
</comment>
<dbReference type="RefSeq" id="WP_179755062.1">
    <property type="nucleotide sequence ID" value="NZ_BAAAGN010000026.1"/>
</dbReference>
<evidence type="ECO:0000313" key="2">
    <source>
        <dbReference type="EMBL" id="NYD24582.1"/>
    </source>
</evidence>
<evidence type="ECO:0000256" key="1">
    <source>
        <dbReference type="SAM" id="Coils"/>
    </source>
</evidence>
<name>A0A7Y9DPT4_9ACTN</name>
<dbReference type="Proteomes" id="UP000521922">
    <property type="component" value="Unassembled WGS sequence"/>
</dbReference>
<dbReference type="AlphaFoldDB" id="A0A7Y9DPT4"/>
<accession>A0A7Y9DPT4</accession>
<feature type="coiled-coil region" evidence="1">
    <location>
        <begin position="19"/>
        <end position="46"/>
    </location>
</feature>
<proteinExistence type="predicted"/>
<gene>
    <name evidence="2" type="ORF">BJ968_004122</name>
</gene>
<keyword evidence="1" id="KW-0175">Coiled coil</keyword>
<keyword evidence="3" id="KW-1185">Reference proteome</keyword>
<dbReference type="EMBL" id="JACCBB010000001">
    <property type="protein sequence ID" value="NYD24582.1"/>
    <property type="molecule type" value="Genomic_DNA"/>
</dbReference>
<protein>
    <submittedName>
        <fullName evidence="2">Uncharacterized protein</fullName>
    </submittedName>
</protein>
<sequence length="124" mass="13940">MTATPGAVEVATREDRRWREAWTEALDALELDVRAAEELLEHLHDGSVEQLEDVPLPVAQDWVADTALGPMPGDFADRARRLLQRQLSLGERLAEAMVQVRAQRRVLGKMDRAEARPVFVDRSA</sequence>
<organism evidence="2 3">
    <name type="scientific">Kineococcus aurantiacus</name>
    <dbReference type="NCBI Taxonomy" id="37633"/>
    <lineage>
        <taxon>Bacteria</taxon>
        <taxon>Bacillati</taxon>
        <taxon>Actinomycetota</taxon>
        <taxon>Actinomycetes</taxon>
        <taxon>Kineosporiales</taxon>
        <taxon>Kineosporiaceae</taxon>
        <taxon>Kineococcus</taxon>
    </lineage>
</organism>